<dbReference type="PROSITE" id="PS51257">
    <property type="entry name" value="PROKAR_LIPOPROTEIN"/>
    <property type="match status" value="1"/>
</dbReference>
<keyword evidence="3" id="KW-1185">Reference proteome</keyword>
<organism evidence="2 3">
    <name type="scientific">Granulicella cerasi</name>
    <dbReference type="NCBI Taxonomy" id="741063"/>
    <lineage>
        <taxon>Bacteria</taxon>
        <taxon>Pseudomonadati</taxon>
        <taxon>Acidobacteriota</taxon>
        <taxon>Terriglobia</taxon>
        <taxon>Terriglobales</taxon>
        <taxon>Acidobacteriaceae</taxon>
        <taxon>Granulicella</taxon>
    </lineage>
</organism>
<name>A0ABW1ZBN5_9BACT</name>
<dbReference type="Gene3D" id="2.60.40.10">
    <property type="entry name" value="Immunoglobulins"/>
    <property type="match status" value="2"/>
</dbReference>
<dbReference type="Pfam" id="PF16640">
    <property type="entry name" value="Big_3_5"/>
    <property type="match status" value="2"/>
</dbReference>
<evidence type="ECO:0000313" key="2">
    <source>
        <dbReference type="EMBL" id="MFC6646596.1"/>
    </source>
</evidence>
<feature type="domain" description="Bacterial Ig-like" evidence="1">
    <location>
        <begin position="49"/>
        <end position="133"/>
    </location>
</feature>
<dbReference type="EMBL" id="JBHSWI010000001">
    <property type="protein sequence ID" value="MFC6646596.1"/>
    <property type="molecule type" value="Genomic_DNA"/>
</dbReference>
<sequence length="556" mass="56622">MYPSTSRRSRASVLSLLIATIVAWVGIVGCGSGGSGSTASTSGTTTTTLTSSATAASYGTAITLTATVAPSGATGSIIFYDGSTSLGSVAVSSGAASLSTSTLAVGTHSLTAIYGGSSAYSGSTSSTVSVTITSAATTATTTTLSATTTSATYGTAITFTAAVSPSAATGTVTFYDGTTSLGSSTLSSGSTTLSTSALAAGTHSITATYAGDTTYASSTSSALSVTISSSTSTSCSSYTGTPLIVCLAQAFYATLSTTQQSSVVLSYTLANAEVWSNLPTSNISRNGLKFSTLSSTQLSAALALAQAVLSSDGYTQFLNVRIADDYLASNGGGTSSYGSGLYYIAFLGTPSTTSAWQLQIGGHHYALNATYNGNYLSATPFFLGVEPPSFTVSGVTYKVLETQRAAAYNLGQTLTSNSSAKLSGTFDDVVMGVNSSTGHDTNYPQTYPTSGRGVLYSSLSTAQQALVKTFIEAWVNDQNSTTASTLLALYESDSALAQTYVGYSGTGAFTTQGDYIRVDGPRVWVEFVVQNGIVFQNAIHYHSLWRDKTADYGGDF</sequence>
<feature type="domain" description="Bacterial Ig-like" evidence="1">
    <location>
        <begin position="144"/>
        <end position="227"/>
    </location>
</feature>
<comment type="caution">
    <text evidence="2">The sequence shown here is derived from an EMBL/GenBank/DDBJ whole genome shotgun (WGS) entry which is preliminary data.</text>
</comment>
<dbReference type="Proteomes" id="UP001596391">
    <property type="component" value="Unassembled WGS sequence"/>
</dbReference>
<reference evidence="3" key="1">
    <citation type="journal article" date="2019" name="Int. J. Syst. Evol. Microbiol.">
        <title>The Global Catalogue of Microorganisms (GCM) 10K type strain sequencing project: providing services to taxonomists for standard genome sequencing and annotation.</title>
        <authorList>
            <consortium name="The Broad Institute Genomics Platform"/>
            <consortium name="The Broad Institute Genome Sequencing Center for Infectious Disease"/>
            <person name="Wu L."/>
            <person name="Ma J."/>
        </authorList>
    </citation>
    <scope>NUCLEOTIDE SEQUENCE [LARGE SCALE GENOMIC DNA]</scope>
    <source>
        <strain evidence="3">CGMCC 1.16026</strain>
    </source>
</reference>
<dbReference type="RefSeq" id="WP_263370252.1">
    <property type="nucleotide sequence ID" value="NZ_JAGSYD010000001.1"/>
</dbReference>
<protein>
    <submittedName>
        <fullName evidence="2">DUF3500 domain-containing protein</fullName>
    </submittedName>
</protein>
<gene>
    <name evidence="2" type="ORF">ACFQBQ_13570</name>
</gene>
<dbReference type="InterPro" id="IPR021889">
    <property type="entry name" value="DUF3500"/>
</dbReference>
<accession>A0ABW1ZBN5</accession>
<dbReference type="PANTHER" id="PTHR37489:SF1">
    <property type="entry name" value="DUF3500 DOMAIN-CONTAINING PROTEIN"/>
    <property type="match status" value="1"/>
</dbReference>
<proteinExistence type="predicted"/>
<evidence type="ECO:0000313" key="3">
    <source>
        <dbReference type="Proteomes" id="UP001596391"/>
    </source>
</evidence>
<dbReference type="PANTHER" id="PTHR37489">
    <property type="entry name" value="DUF3500 DOMAIN-CONTAINING PROTEIN"/>
    <property type="match status" value="1"/>
</dbReference>
<dbReference type="InterPro" id="IPR013783">
    <property type="entry name" value="Ig-like_fold"/>
</dbReference>
<evidence type="ECO:0000259" key="1">
    <source>
        <dbReference type="Pfam" id="PF16640"/>
    </source>
</evidence>
<dbReference type="Pfam" id="PF12006">
    <property type="entry name" value="DUF3500"/>
    <property type="match status" value="1"/>
</dbReference>
<dbReference type="InterPro" id="IPR032109">
    <property type="entry name" value="Big_3_5"/>
</dbReference>